<protein>
    <recommendedName>
        <fullName evidence="2">Type II secretion system protein H</fullName>
    </recommendedName>
    <alternativeName>
        <fullName evidence="10">General secretion pathway protein H</fullName>
    </alternativeName>
</protein>
<dbReference type="GO" id="GO:0015628">
    <property type="term" value="P:protein secretion by the type II secretion system"/>
    <property type="evidence" value="ECO:0007669"/>
    <property type="project" value="InterPro"/>
</dbReference>
<name>A0A0K0XX66_9GAMM</name>
<keyword evidence="5" id="KW-0997">Cell inner membrane</keyword>
<dbReference type="Gene3D" id="3.55.40.10">
    <property type="entry name" value="minor pseudopilin epsh domain"/>
    <property type="match status" value="1"/>
</dbReference>
<keyword evidence="6" id="KW-0812">Transmembrane</keyword>
<evidence type="ECO:0000256" key="6">
    <source>
        <dbReference type="ARBA" id="ARBA00022692"/>
    </source>
</evidence>
<keyword evidence="8" id="KW-0472">Membrane</keyword>
<evidence type="ECO:0000313" key="11">
    <source>
        <dbReference type="EMBL" id="AKS42278.1"/>
    </source>
</evidence>
<evidence type="ECO:0000256" key="10">
    <source>
        <dbReference type="ARBA" id="ARBA00030775"/>
    </source>
</evidence>
<dbReference type="GO" id="GO:0005886">
    <property type="term" value="C:plasma membrane"/>
    <property type="evidence" value="ECO:0007669"/>
    <property type="project" value="UniProtKB-SubCell"/>
</dbReference>
<dbReference type="GO" id="GO:0015627">
    <property type="term" value="C:type II protein secretion system complex"/>
    <property type="evidence" value="ECO:0007669"/>
    <property type="project" value="InterPro"/>
</dbReference>
<dbReference type="NCBIfam" id="TIGR02532">
    <property type="entry name" value="IV_pilin_GFxxxE"/>
    <property type="match status" value="1"/>
</dbReference>
<evidence type="ECO:0000256" key="4">
    <source>
        <dbReference type="ARBA" id="ARBA00022481"/>
    </source>
</evidence>
<evidence type="ECO:0000256" key="2">
    <source>
        <dbReference type="ARBA" id="ARBA00021549"/>
    </source>
</evidence>
<dbReference type="InterPro" id="IPR012902">
    <property type="entry name" value="N_methyl_site"/>
</dbReference>
<evidence type="ECO:0000313" key="12">
    <source>
        <dbReference type="Proteomes" id="UP000066624"/>
    </source>
</evidence>
<keyword evidence="4" id="KW-0488">Methylation</keyword>
<dbReference type="SUPFAM" id="SSF54523">
    <property type="entry name" value="Pili subunits"/>
    <property type="match status" value="1"/>
</dbReference>
<dbReference type="Pfam" id="PF12019">
    <property type="entry name" value="GspH"/>
    <property type="match status" value="1"/>
</dbReference>
<gene>
    <name evidence="11" type="ORF">WM2015_1912</name>
</gene>
<dbReference type="AlphaFoldDB" id="A0A0K0XX66"/>
<dbReference type="RefSeq" id="WP_169751140.1">
    <property type="nucleotide sequence ID" value="NZ_CP012154.1"/>
</dbReference>
<dbReference type="InterPro" id="IPR022346">
    <property type="entry name" value="T2SS_GspH"/>
</dbReference>
<sequence>MPSKTRGFTLIELLIGLLLTAIVLSLAVPGFSRFLAGQRVTVATNELMANLQYARNEALTRHQIVIACPSPDHQDCEGNRWDRGWIVFVDPDRNGSVEAPEQILRVMGPNDHARMHSGGRYRVRFRPSGSAYGSNLTIRVCDPQARVPGRAVVVSNPGRARVERRLSPADCAT</sequence>
<dbReference type="EMBL" id="CP012154">
    <property type="protein sequence ID" value="AKS42278.1"/>
    <property type="molecule type" value="Genomic_DNA"/>
</dbReference>
<comment type="subcellular location">
    <subcellularLocation>
        <location evidence="1">Cell inner membrane</location>
        <topology evidence="1">Single-pass membrane protein</topology>
    </subcellularLocation>
</comment>
<keyword evidence="3" id="KW-1003">Cell membrane</keyword>
<keyword evidence="12" id="KW-1185">Reference proteome</keyword>
<evidence type="ECO:0000256" key="1">
    <source>
        <dbReference type="ARBA" id="ARBA00004377"/>
    </source>
</evidence>
<dbReference type="Proteomes" id="UP000066624">
    <property type="component" value="Chromosome"/>
</dbReference>
<proteinExistence type="inferred from homology"/>
<dbReference type="InterPro" id="IPR045584">
    <property type="entry name" value="Pilin-like"/>
</dbReference>
<accession>A0A0K0XX66</accession>
<dbReference type="Pfam" id="PF07963">
    <property type="entry name" value="N_methyl"/>
    <property type="match status" value="1"/>
</dbReference>
<keyword evidence="7" id="KW-1133">Transmembrane helix</keyword>
<dbReference type="STRING" id="1579979.WM2015_1912"/>
<evidence type="ECO:0000256" key="3">
    <source>
        <dbReference type="ARBA" id="ARBA00022475"/>
    </source>
</evidence>
<reference evidence="11 12" key="1">
    <citation type="submission" date="2015-07" db="EMBL/GenBank/DDBJ databases">
        <authorList>
            <person name="Noorani M."/>
        </authorList>
    </citation>
    <scope>NUCLEOTIDE SEQUENCE [LARGE SCALE GENOMIC DNA]</scope>
    <source>
        <strain evidence="11 12">KCTC 42284</strain>
    </source>
</reference>
<evidence type="ECO:0000256" key="9">
    <source>
        <dbReference type="ARBA" id="ARBA00025772"/>
    </source>
</evidence>
<dbReference type="PROSITE" id="PS00409">
    <property type="entry name" value="PROKAR_NTER_METHYL"/>
    <property type="match status" value="1"/>
</dbReference>
<evidence type="ECO:0000256" key="7">
    <source>
        <dbReference type="ARBA" id="ARBA00022989"/>
    </source>
</evidence>
<evidence type="ECO:0000256" key="8">
    <source>
        <dbReference type="ARBA" id="ARBA00023136"/>
    </source>
</evidence>
<dbReference type="KEGG" id="wma:WM2015_1912"/>
<evidence type="ECO:0000256" key="5">
    <source>
        <dbReference type="ARBA" id="ARBA00022519"/>
    </source>
</evidence>
<organism evidence="11 12">
    <name type="scientific">Wenzhouxiangella marina</name>
    <dbReference type="NCBI Taxonomy" id="1579979"/>
    <lineage>
        <taxon>Bacteria</taxon>
        <taxon>Pseudomonadati</taxon>
        <taxon>Pseudomonadota</taxon>
        <taxon>Gammaproteobacteria</taxon>
        <taxon>Chromatiales</taxon>
        <taxon>Wenzhouxiangellaceae</taxon>
        <taxon>Wenzhouxiangella</taxon>
    </lineage>
</organism>
<comment type="similarity">
    <text evidence="9">Belongs to the GSP H family.</text>
</comment>